<evidence type="ECO:0000313" key="3">
    <source>
        <dbReference type="Proteomes" id="UP000054485"/>
    </source>
</evidence>
<dbReference type="InParanoid" id="A0A0D0AEB2"/>
<dbReference type="Proteomes" id="UP000054485">
    <property type="component" value="Unassembled WGS sequence"/>
</dbReference>
<dbReference type="EMBL" id="KN835137">
    <property type="protein sequence ID" value="KIK48570.1"/>
    <property type="molecule type" value="Genomic_DNA"/>
</dbReference>
<proteinExistence type="predicted"/>
<keyword evidence="3" id="KW-1185">Reference proteome</keyword>
<dbReference type="AlphaFoldDB" id="A0A0D0AEB2"/>
<sequence>MSQVSGFMIPQLLPGRTPVQFPRLSRRNEGGCGPMARSNNAALSESSPSFGSESTYSVSSPYQRDVNSLRVLSLQDSNCAHPLDVSTLPRMRCQG</sequence>
<evidence type="ECO:0000313" key="2">
    <source>
        <dbReference type="EMBL" id="KIK48570.1"/>
    </source>
</evidence>
<organism evidence="2 3">
    <name type="scientific">Suillus luteus UH-Slu-Lm8-n1</name>
    <dbReference type="NCBI Taxonomy" id="930992"/>
    <lineage>
        <taxon>Eukaryota</taxon>
        <taxon>Fungi</taxon>
        <taxon>Dikarya</taxon>
        <taxon>Basidiomycota</taxon>
        <taxon>Agaricomycotina</taxon>
        <taxon>Agaricomycetes</taxon>
        <taxon>Agaricomycetidae</taxon>
        <taxon>Boletales</taxon>
        <taxon>Suillineae</taxon>
        <taxon>Suillaceae</taxon>
        <taxon>Suillus</taxon>
    </lineage>
</organism>
<dbReference type="HOGENOM" id="CLU_2374204_0_0_1"/>
<gene>
    <name evidence="2" type="ORF">CY34DRAFT_630136</name>
</gene>
<name>A0A0D0AEB2_9AGAM</name>
<reference evidence="3" key="2">
    <citation type="submission" date="2015-01" db="EMBL/GenBank/DDBJ databases">
        <title>Evolutionary Origins and Diversification of the Mycorrhizal Mutualists.</title>
        <authorList>
            <consortium name="DOE Joint Genome Institute"/>
            <consortium name="Mycorrhizal Genomics Consortium"/>
            <person name="Kohler A."/>
            <person name="Kuo A."/>
            <person name="Nagy L.G."/>
            <person name="Floudas D."/>
            <person name="Copeland A."/>
            <person name="Barry K.W."/>
            <person name="Cichocki N."/>
            <person name="Veneault-Fourrey C."/>
            <person name="LaButti K."/>
            <person name="Lindquist E.A."/>
            <person name="Lipzen A."/>
            <person name="Lundell T."/>
            <person name="Morin E."/>
            <person name="Murat C."/>
            <person name="Riley R."/>
            <person name="Ohm R."/>
            <person name="Sun H."/>
            <person name="Tunlid A."/>
            <person name="Henrissat B."/>
            <person name="Grigoriev I.V."/>
            <person name="Hibbett D.S."/>
            <person name="Martin F."/>
        </authorList>
    </citation>
    <scope>NUCLEOTIDE SEQUENCE [LARGE SCALE GENOMIC DNA]</scope>
    <source>
        <strain evidence="3">UH-Slu-Lm8-n1</strain>
    </source>
</reference>
<reference evidence="2 3" key="1">
    <citation type="submission" date="2014-04" db="EMBL/GenBank/DDBJ databases">
        <authorList>
            <consortium name="DOE Joint Genome Institute"/>
            <person name="Kuo A."/>
            <person name="Ruytinx J."/>
            <person name="Rineau F."/>
            <person name="Colpaert J."/>
            <person name="Kohler A."/>
            <person name="Nagy L.G."/>
            <person name="Floudas D."/>
            <person name="Copeland A."/>
            <person name="Barry K.W."/>
            <person name="Cichocki N."/>
            <person name="Veneault-Fourrey C."/>
            <person name="LaButti K."/>
            <person name="Lindquist E.A."/>
            <person name="Lipzen A."/>
            <person name="Lundell T."/>
            <person name="Morin E."/>
            <person name="Murat C."/>
            <person name="Sun H."/>
            <person name="Tunlid A."/>
            <person name="Henrissat B."/>
            <person name="Grigoriev I.V."/>
            <person name="Hibbett D.S."/>
            <person name="Martin F."/>
            <person name="Nordberg H.P."/>
            <person name="Cantor M.N."/>
            <person name="Hua S.X."/>
        </authorList>
    </citation>
    <scope>NUCLEOTIDE SEQUENCE [LARGE SCALE GENOMIC DNA]</scope>
    <source>
        <strain evidence="2 3">UH-Slu-Lm8-n1</strain>
    </source>
</reference>
<protein>
    <submittedName>
        <fullName evidence="2">Uncharacterized protein</fullName>
    </submittedName>
</protein>
<accession>A0A0D0AEB2</accession>
<feature type="compositionally biased region" description="Low complexity" evidence="1">
    <location>
        <begin position="44"/>
        <end position="57"/>
    </location>
</feature>
<feature type="region of interest" description="Disordered" evidence="1">
    <location>
        <begin position="1"/>
        <end position="59"/>
    </location>
</feature>
<evidence type="ECO:0000256" key="1">
    <source>
        <dbReference type="SAM" id="MobiDB-lite"/>
    </source>
</evidence>